<feature type="non-terminal residue" evidence="4">
    <location>
        <position position="1"/>
    </location>
</feature>
<dbReference type="InterPro" id="IPR036179">
    <property type="entry name" value="Ig-like_dom_sf"/>
</dbReference>
<dbReference type="Gene3D" id="2.60.40.10">
    <property type="entry name" value="Immunoglobulins"/>
    <property type="match status" value="1"/>
</dbReference>
<dbReference type="PANTHER" id="PTHR47633:SF13">
    <property type="entry name" value="MYOPALLADIN"/>
    <property type="match status" value="1"/>
</dbReference>
<dbReference type="SMART" id="SM00409">
    <property type="entry name" value="IG"/>
    <property type="match status" value="1"/>
</dbReference>
<dbReference type="Proteomes" id="UP001066276">
    <property type="component" value="Chromosome 6"/>
</dbReference>
<dbReference type="InterPro" id="IPR013783">
    <property type="entry name" value="Ig-like_fold"/>
</dbReference>
<feature type="domain" description="Immunoglobulin" evidence="3">
    <location>
        <begin position="2"/>
        <end position="94"/>
    </location>
</feature>
<evidence type="ECO:0000313" key="4">
    <source>
        <dbReference type="EMBL" id="KAJ1143194.1"/>
    </source>
</evidence>
<dbReference type="PANTHER" id="PTHR47633">
    <property type="entry name" value="IMMUNOGLOBULIN"/>
    <property type="match status" value="1"/>
</dbReference>
<sequence>TLQDLLALEGQLIVFECRVKGAPSPKVEWYKEGSLIEDSPEFRILQKKPRSVDEPEEICTLVIAEVFSEDSGIFSCTASNKYGTVSSSAYLKVKGSEDYGRKTAPSVSEINVPAFKHQQLQSQLGHVTSVTGYSLRDPPSRLKLEGVLVNHNEPRPSSKLGLRVHFNLPDDIGSEGSSEEGTLTSNKINSNNAQEINKKPSTILGASSHFKEPPLVLAKPKL</sequence>
<reference evidence="4" key="1">
    <citation type="journal article" date="2022" name="bioRxiv">
        <title>Sequencing and chromosome-scale assembly of the giantPleurodeles waltlgenome.</title>
        <authorList>
            <person name="Brown T."/>
            <person name="Elewa A."/>
            <person name="Iarovenko S."/>
            <person name="Subramanian E."/>
            <person name="Araus A.J."/>
            <person name="Petzold A."/>
            <person name="Susuki M."/>
            <person name="Suzuki K.-i.T."/>
            <person name="Hayashi T."/>
            <person name="Toyoda A."/>
            <person name="Oliveira C."/>
            <person name="Osipova E."/>
            <person name="Leigh N.D."/>
            <person name="Simon A."/>
            <person name="Yun M.H."/>
        </authorList>
    </citation>
    <scope>NUCLEOTIDE SEQUENCE</scope>
    <source>
        <strain evidence="4">20211129_DDA</strain>
        <tissue evidence="4">Liver</tissue>
    </source>
</reference>
<dbReference type="InterPro" id="IPR003598">
    <property type="entry name" value="Ig_sub2"/>
</dbReference>
<dbReference type="InterPro" id="IPR003599">
    <property type="entry name" value="Ig_sub"/>
</dbReference>
<protein>
    <recommendedName>
        <fullName evidence="6">Ig-like domain-containing protein</fullName>
    </recommendedName>
</protein>
<dbReference type="GO" id="GO:0004672">
    <property type="term" value="F:protein kinase activity"/>
    <property type="evidence" value="ECO:0007669"/>
    <property type="project" value="TreeGrafter"/>
</dbReference>
<evidence type="ECO:0000256" key="1">
    <source>
        <dbReference type="SAM" id="MobiDB-lite"/>
    </source>
</evidence>
<dbReference type="FunFam" id="2.60.40.10:FF:000256">
    <property type="entry name" value="myopalladin isoform X1"/>
    <property type="match status" value="1"/>
</dbReference>
<feature type="domain" description="Immunoglobulin subtype 2" evidence="2">
    <location>
        <begin position="8"/>
        <end position="83"/>
    </location>
</feature>
<accession>A0AAV7QVZ7</accession>
<keyword evidence="5" id="KW-1185">Reference proteome</keyword>
<comment type="caution">
    <text evidence="4">The sequence shown here is derived from an EMBL/GenBank/DDBJ whole genome shotgun (WGS) entry which is preliminary data.</text>
</comment>
<dbReference type="EMBL" id="JANPWB010000010">
    <property type="protein sequence ID" value="KAJ1143194.1"/>
    <property type="molecule type" value="Genomic_DNA"/>
</dbReference>
<dbReference type="InterPro" id="IPR013098">
    <property type="entry name" value="Ig_I-set"/>
</dbReference>
<organism evidence="4 5">
    <name type="scientific">Pleurodeles waltl</name>
    <name type="common">Iberian ribbed newt</name>
    <dbReference type="NCBI Taxonomy" id="8319"/>
    <lineage>
        <taxon>Eukaryota</taxon>
        <taxon>Metazoa</taxon>
        <taxon>Chordata</taxon>
        <taxon>Craniata</taxon>
        <taxon>Vertebrata</taxon>
        <taxon>Euteleostomi</taxon>
        <taxon>Amphibia</taxon>
        <taxon>Batrachia</taxon>
        <taxon>Caudata</taxon>
        <taxon>Salamandroidea</taxon>
        <taxon>Salamandridae</taxon>
        <taxon>Pleurodelinae</taxon>
        <taxon>Pleurodeles</taxon>
    </lineage>
</organism>
<feature type="region of interest" description="Disordered" evidence="1">
    <location>
        <begin position="172"/>
        <end position="222"/>
    </location>
</feature>
<evidence type="ECO:0000259" key="2">
    <source>
        <dbReference type="SMART" id="SM00408"/>
    </source>
</evidence>
<dbReference type="SUPFAM" id="SSF48726">
    <property type="entry name" value="Immunoglobulin"/>
    <property type="match status" value="1"/>
</dbReference>
<proteinExistence type="predicted"/>
<dbReference type="AlphaFoldDB" id="A0AAV7QVZ7"/>
<gene>
    <name evidence="4" type="ORF">NDU88_009505</name>
</gene>
<dbReference type="Pfam" id="PF07679">
    <property type="entry name" value="I-set"/>
    <property type="match status" value="1"/>
</dbReference>
<feature type="non-terminal residue" evidence="4">
    <location>
        <position position="222"/>
    </location>
</feature>
<name>A0AAV7QVZ7_PLEWA</name>
<evidence type="ECO:0000259" key="3">
    <source>
        <dbReference type="SMART" id="SM00409"/>
    </source>
</evidence>
<evidence type="ECO:0008006" key="6">
    <source>
        <dbReference type="Google" id="ProtNLM"/>
    </source>
</evidence>
<evidence type="ECO:0000313" key="5">
    <source>
        <dbReference type="Proteomes" id="UP001066276"/>
    </source>
</evidence>
<dbReference type="SMART" id="SM00408">
    <property type="entry name" value="IGc2"/>
    <property type="match status" value="1"/>
</dbReference>
<feature type="compositionally biased region" description="Polar residues" evidence="1">
    <location>
        <begin position="182"/>
        <end position="195"/>
    </location>
</feature>